<keyword evidence="3" id="KW-1185">Reference proteome</keyword>
<dbReference type="AlphaFoldDB" id="A0A212UF63"/>
<proteinExistence type="predicted"/>
<gene>
    <name evidence="2" type="ORF">SAMN06265337_3580</name>
</gene>
<dbReference type="Proteomes" id="UP000198131">
    <property type="component" value="Unassembled WGS sequence"/>
</dbReference>
<name>A0A212UF63_9BACT</name>
<feature type="chain" id="PRO_5012713499" evidence="1">
    <location>
        <begin position="24"/>
        <end position="184"/>
    </location>
</feature>
<evidence type="ECO:0000313" key="3">
    <source>
        <dbReference type="Proteomes" id="UP000198131"/>
    </source>
</evidence>
<reference evidence="3" key="1">
    <citation type="submission" date="2017-06" db="EMBL/GenBank/DDBJ databases">
        <authorList>
            <person name="Varghese N."/>
            <person name="Submissions S."/>
        </authorList>
    </citation>
    <scope>NUCLEOTIDE SEQUENCE [LARGE SCALE GENOMIC DNA]</scope>
    <source>
        <strain evidence="3">DSM 11116</strain>
    </source>
</reference>
<protein>
    <submittedName>
        <fullName evidence="2">Uncharacterized protein</fullName>
    </submittedName>
</protein>
<keyword evidence="1" id="KW-0732">Signal</keyword>
<accession>A0A212UF63</accession>
<dbReference type="EMBL" id="FYEW01000002">
    <property type="protein sequence ID" value="SNC76823.1"/>
    <property type="molecule type" value="Genomic_DNA"/>
</dbReference>
<organism evidence="2 3">
    <name type="scientific">Hymenobacter gelipurpurascens</name>
    <dbReference type="NCBI Taxonomy" id="89968"/>
    <lineage>
        <taxon>Bacteria</taxon>
        <taxon>Pseudomonadati</taxon>
        <taxon>Bacteroidota</taxon>
        <taxon>Cytophagia</taxon>
        <taxon>Cytophagales</taxon>
        <taxon>Hymenobacteraceae</taxon>
        <taxon>Hymenobacter</taxon>
    </lineage>
</organism>
<sequence>MRYSWLYLIGVLGLCGAARTGYAQETTSYTRPTLTFPDPVYVLNSTVIINGLLPKFTKKETQEIKQVMVYKGLDSLGPQAANTQLLHLSPTGVIDITSAKRVRSKSFAQVGRQLGLRAPLQFAINGHLLDQQAVATLRIAPEAIGQLHVLLPTPEQPITRVDIWLVLPSKTDPSKHAPGTIFVR</sequence>
<feature type="signal peptide" evidence="1">
    <location>
        <begin position="1"/>
        <end position="23"/>
    </location>
</feature>
<evidence type="ECO:0000256" key="1">
    <source>
        <dbReference type="SAM" id="SignalP"/>
    </source>
</evidence>
<evidence type="ECO:0000313" key="2">
    <source>
        <dbReference type="EMBL" id="SNC76823.1"/>
    </source>
</evidence>